<dbReference type="AlphaFoldDB" id="A0A1L3ZVF8"/>
<dbReference type="SMART" id="SM00482">
    <property type="entry name" value="POLAc"/>
    <property type="match status" value="1"/>
</dbReference>
<dbReference type="EMBL" id="CP018221">
    <property type="protein sequence ID" value="API59607.1"/>
    <property type="molecule type" value="Genomic_DNA"/>
</dbReference>
<dbReference type="EC" id="2.7.7.7" evidence="2"/>
<dbReference type="GO" id="GO:0006302">
    <property type="term" value="P:double-strand break repair"/>
    <property type="evidence" value="ECO:0007669"/>
    <property type="project" value="TreeGrafter"/>
</dbReference>
<dbReference type="Pfam" id="PF00476">
    <property type="entry name" value="DNA_pol_A"/>
    <property type="match status" value="1"/>
</dbReference>
<dbReference type="InterPro" id="IPR012337">
    <property type="entry name" value="RNaseH-like_sf"/>
</dbReference>
<protein>
    <recommendedName>
        <fullName evidence="2">DNA-directed DNA polymerase</fullName>
        <ecNumber evidence="2">2.7.7.7</ecNumber>
    </recommendedName>
</protein>
<keyword evidence="3" id="KW-0235">DNA replication</keyword>
<dbReference type="Gene3D" id="3.30.70.370">
    <property type="match status" value="1"/>
</dbReference>
<gene>
    <name evidence="7" type="ORF">BSL82_10010</name>
</gene>
<keyword evidence="4" id="KW-0540">Nuclease</keyword>
<dbReference type="SUPFAM" id="SSF53098">
    <property type="entry name" value="Ribonuclease H-like"/>
    <property type="match status" value="1"/>
</dbReference>
<dbReference type="KEGG" id="sphj:BSL82_10010"/>
<dbReference type="OrthoDB" id="9764911at2"/>
<dbReference type="GO" id="GO:0003677">
    <property type="term" value="F:DNA binding"/>
    <property type="evidence" value="ECO:0007669"/>
    <property type="project" value="InterPro"/>
</dbReference>
<evidence type="ECO:0000256" key="5">
    <source>
        <dbReference type="ARBA" id="ARBA00049244"/>
    </source>
</evidence>
<comment type="subunit">
    <text evidence="1">Single-chain monomer with multiple functions.</text>
</comment>
<dbReference type="SUPFAM" id="SSF56672">
    <property type="entry name" value="DNA/RNA polymerases"/>
    <property type="match status" value="1"/>
</dbReference>
<evidence type="ECO:0000259" key="6">
    <source>
        <dbReference type="SMART" id="SM00482"/>
    </source>
</evidence>
<accession>A0A1L3ZVF8</accession>
<evidence type="ECO:0000256" key="1">
    <source>
        <dbReference type="ARBA" id="ARBA00011541"/>
    </source>
</evidence>
<evidence type="ECO:0000256" key="2">
    <source>
        <dbReference type="ARBA" id="ARBA00012417"/>
    </source>
</evidence>
<dbReference type="GO" id="GO:0006261">
    <property type="term" value="P:DNA-templated DNA replication"/>
    <property type="evidence" value="ECO:0007669"/>
    <property type="project" value="InterPro"/>
</dbReference>
<evidence type="ECO:0000313" key="8">
    <source>
        <dbReference type="Proteomes" id="UP000182063"/>
    </source>
</evidence>
<sequence>MILYLDLETYSETPIKHGVAKYSEQSEILLVAWAQDDFPPIVSEGWHPIFNEAVREAEKIVIHNSFFDRTMLAAHGVDIPLEKTHDTMAQALAHGLPGGLGALCEILGVPSDDAKDKEGRQLINLFCKPRPKASELRRATKETHPDEWAKFVSYAGSDITAMREVFKRLPAWNYQGAELALWQLDQTINRRGFAVDVPFAAAAVTAVEREQKRLAARVNEMTEGEVEAATQRDKLLSHLLEMYGVRLPDMTKGTLERRLGDPELPDPVRELIAIRLEASTTSTAKYNALLGAASSDGRLRGGLQFCGAARTGRWSGRLFQPQNLPRPKHSSEEIEASIDAITGGCADLLFSDVIARASSAIRGAIIAPEGKKLVAADLSNIEGRMLAWLAGEEWKLQAFRDFDAGTGPDLYKLAYSRSFNITPGDVTKDQRQLGKVQELALGYQGAVGAFASMAALYGMELPDEQVLALVKAWRRANPKIVKFWYGLEETAVQAVLTPGTTLYFGQLKLRRDGAWLRIELPSGRALCYPSPKLVAGTRPCSECGGLGVDKSTEGLERCPACHGKGRVYSGRDVLSYMGTNQYTRKWERIMTYGGKLAENVTQAASRDVIAHAMPIAEAAGFEVVLTVHDEIVTETPDDPKWSKEGLAEIMATNPAWARGLPLAAEGLEAKRYGK</sequence>
<dbReference type="STRING" id="1921510.BSL82_10010"/>
<dbReference type="Gene3D" id="1.10.150.20">
    <property type="entry name" value="5' to 3' exonuclease, C-terminal subdomain"/>
    <property type="match status" value="1"/>
</dbReference>
<name>A0A1L3ZVF8_9SPHN</name>
<dbReference type="InterPro" id="IPR001098">
    <property type="entry name" value="DNA-dir_DNA_pol_A_palm_dom"/>
</dbReference>
<keyword evidence="8" id="KW-1185">Reference proteome</keyword>
<feature type="domain" description="DNA-directed DNA polymerase family A palm" evidence="6">
    <location>
        <begin position="358"/>
        <end position="639"/>
    </location>
</feature>
<keyword evidence="4" id="KW-0378">Hydrolase</keyword>
<reference evidence="8" key="1">
    <citation type="submission" date="2016-11" db="EMBL/GenBank/DDBJ databases">
        <title>Complete Genome Sequence of alachlor-degrading Sphingomonas sp. strain JJ-A5.</title>
        <authorList>
            <person name="Lee H."/>
            <person name="Ka J.-O."/>
        </authorList>
    </citation>
    <scope>NUCLEOTIDE SEQUENCE [LARGE SCALE GENOMIC DNA]</scope>
    <source>
        <strain evidence="8">JJ-A5</strain>
    </source>
</reference>
<dbReference type="Proteomes" id="UP000182063">
    <property type="component" value="Chromosome"/>
</dbReference>
<evidence type="ECO:0000256" key="4">
    <source>
        <dbReference type="ARBA" id="ARBA00022839"/>
    </source>
</evidence>
<proteinExistence type="predicted"/>
<dbReference type="GO" id="GO:0003887">
    <property type="term" value="F:DNA-directed DNA polymerase activity"/>
    <property type="evidence" value="ECO:0007669"/>
    <property type="project" value="UniProtKB-EC"/>
</dbReference>
<dbReference type="InterPro" id="IPR043502">
    <property type="entry name" value="DNA/RNA_pol_sf"/>
</dbReference>
<organism evidence="7 8">
    <name type="scientific">Tardibacter chloracetimidivorans</name>
    <dbReference type="NCBI Taxonomy" id="1921510"/>
    <lineage>
        <taxon>Bacteria</taxon>
        <taxon>Pseudomonadati</taxon>
        <taxon>Pseudomonadota</taxon>
        <taxon>Alphaproteobacteria</taxon>
        <taxon>Sphingomonadales</taxon>
        <taxon>Sphingomonadaceae</taxon>
        <taxon>Tardibacter</taxon>
    </lineage>
</organism>
<dbReference type="Gene3D" id="6.20.20.10">
    <property type="match status" value="1"/>
</dbReference>
<evidence type="ECO:0000313" key="7">
    <source>
        <dbReference type="EMBL" id="API59607.1"/>
    </source>
</evidence>
<dbReference type="PANTHER" id="PTHR10133:SF27">
    <property type="entry name" value="DNA POLYMERASE NU"/>
    <property type="match status" value="1"/>
</dbReference>
<dbReference type="InterPro" id="IPR002298">
    <property type="entry name" value="DNA_polymerase_A"/>
</dbReference>
<evidence type="ECO:0000256" key="3">
    <source>
        <dbReference type="ARBA" id="ARBA00022705"/>
    </source>
</evidence>
<comment type="catalytic activity">
    <reaction evidence="5">
        <text>DNA(n) + a 2'-deoxyribonucleoside 5'-triphosphate = DNA(n+1) + diphosphate</text>
        <dbReference type="Rhea" id="RHEA:22508"/>
        <dbReference type="Rhea" id="RHEA-COMP:17339"/>
        <dbReference type="Rhea" id="RHEA-COMP:17340"/>
        <dbReference type="ChEBI" id="CHEBI:33019"/>
        <dbReference type="ChEBI" id="CHEBI:61560"/>
        <dbReference type="ChEBI" id="CHEBI:173112"/>
        <dbReference type="EC" id="2.7.7.7"/>
    </reaction>
</comment>
<keyword evidence="4" id="KW-0269">Exonuclease</keyword>
<dbReference type="GO" id="GO:0004527">
    <property type="term" value="F:exonuclease activity"/>
    <property type="evidence" value="ECO:0007669"/>
    <property type="project" value="UniProtKB-KW"/>
</dbReference>
<dbReference type="PANTHER" id="PTHR10133">
    <property type="entry name" value="DNA POLYMERASE I"/>
    <property type="match status" value="1"/>
</dbReference>